<evidence type="ECO:0000313" key="2">
    <source>
        <dbReference type="Proteomes" id="UP000887013"/>
    </source>
</evidence>
<comment type="caution">
    <text evidence="1">The sequence shown here is derived from an EMBL/GenBank/DDBJ whole genome shotgun (WGS) entry which is preliminary data.</text>
</comment>
<dbReference type="EMBL" id="BMAW01094291">
    <property type="protein sequence ID" value="GFS64627.1"/>
    <property type="molecule type" value="Genomic_DNA"/>
</dbReference>
<gene>
    <name evidence="1" type="ORF">NPIL_431141</name>
</gene>
<sequence>MSALLTVNNNGSDKVWFISSGSAMKTKISKFANCHCNDFASKGVLEFQMNSFLPNPCDWLSQLSSLLCDLMAWSTRSWLHIYNYIGPYFHFSIKREHPNRNFKNRISIAMTTNHFILFKSN</sequence>
<protein>
    <submittedName>
        <fullName evidence="1">Uncharacterized protein</fullName>
    </submittedName>
</protein>
<keyword evidence="2" id="KW-1185">Reference proteome</keyword>
<reference evidence="1" key="1">
    <citation type="submission" date="2020-08" db="EMBL/GenBank/DDBJ databases">
        <title>Multicomponent nature underlies the extraordinary mechanical properties of spider dragline silk.</title>
        <authorList>
            <person name="Kono N."/>
            <person name="Nakamura H."/>
            <person name="Mori M."/>
            <person name="Yoshida Y."/>
            <person name="Ohtoshi R."/>
            <person name="Malay A.D."/>
            <person name="Moran D.A.P."/>
            <person name="Tomita M."/>
            <person name="Numata K."/>
            <person name="Arakawa K."/>
        </authorList>
    </citation>
    <scope>NUCLEOTIDE SEQUENCE</scope>
</reference>
<dbReference type="Proteomes" id="UP000887013">
    <property type="component" value="Unassembled WGS sequence"/>
</dbReference>
<name>A0A8X6K4A5_NEPPI</name>
<proteinExistence type="predicted"/>
<evidence type="ECO:0000313" key="1">
    <source>
        <dbReference type="EMBL" id="GFS64627.1"/>
    </source>
</evidence>
<accession>A0A8X6K4A5</accession>
<organism evidence="1 2">
    <name type="scientific">Nephila pilipes</name>
    <name type="common">Giant wood spider</name>
    <name type="synonym">Nephila maculata</name>
    <dbReference type="NCBI Taxonomy" id="299642"/>
    <lineage>
        <taxon>Eukaryota</taxon>
        <taxon>Metazoa</taxon>
        <taxon>Ecdysozoa</taxon>
        <taxon>Arthropoda</taxon>
        <taxon>Chelicerata</taxon>
        <taxon>Arachnida</taxon>
        <taxon>Araneae</taxon>
        <taxon>Araneomorphae</taxon>
        <taxon>Entelegynae</taxon>
        <taxon>Araneoidea</taxon>
        <taxon>Nephilidae</taxon>
        <taxon>Nephila</taxon>
    </lineage>
</organism>
<dbReference type="AlphaFoldDB" id="A0A8X6K4A5"/>